<organism evidence="1 2">
    <name type="scientific">Mycobacterium phage Xeno</name>
    <dbReference type="NCBI Taxonomy" id="1821538"/>
    <lineage>
        <taxon>Viruses</taxon>
        <taxon>Duplodnaviria</taxon>
        <taxon>Heunggongvirae</taxon>
        <taxon>Uroviricota</taxon>
        <taxon>Caudoviricetes</taxon>
        <taxon>Nclasvirinae</taxon>
        <taxon>Charlievirus</taxon>
        <taxon>Charlievirus Xeno</taxon>
    </lineage>
</organism>
<evidence type="ECO:0000313" key="1">
    <source>
        <dbReference type="EMBL" id="AMS02115.1"/>
    </source>
</evidence>
<reference evidence="2" key="1">
    <citation type="submission" date="2016-03" db="EMBL/GenBank/DDBJ databases">
        <authorList>
            <person name="Ploux O."/>
        </authorList>
    </citation>
    <scope>NUCLEOTIDE SEQUENCE [LARGE SCALE GENOMIC DNA]</scope>
</reference>
<sequence length="121" mass="13118">MSEPSRKWRRLAVIAAPLVLAGGCVAALIPRAPVEQIITEDGTYEVGCLTCDMGAGVWQTTEDNASDGQCLWIRKSSPQVSLANELARGRVKPGETATVHVEAGEFFTTMWCSPWKRVARG</sequence>
<dbReference type="RefSeq" id="YP_009302345.1">
    <property type="nucleotide sequence ID" value="NC_031243.1"/>
</dbReference>
<dbReference type="Proteomes" id="UP000202790">
    <property type="component" value="Segment"/>
</dbReference>
<dbReference type="KEGG" id="vg:29124846"/>
<accession>A0A142K7N2</accession>
<evidence type="ECO:0000313" key="2">
    <source>
        <dbReference type="Proteomes" id="UP000202790"/>
    </source>
</evidence>
<name>A0A142K7N2_9CAUD</name>
<dbReference type="GeneID" id="29124846"/>
<dbReference type="OrthoDB" id="13523at10239"/>
<dbReference type="PROSITE" id="PS51257">
    <property type="entry name" value="PROKAR_LIPOPROTEIN"/>
    <property type="match status" value="1"/>
</dbReference>
<gene>
    <name evidence="1" type="primary">31</name>
    <name evidence="1" type="ORF">SEA_XENO_31</name>
</gene>
<proteinExistence type="predicted"/>
<evidence type="ECO:0008006" key="3">
    <source>
        <dbReference type="Google" id="ProtNLM"/>
    </source>
</evidence>
<protein>
    <recommendedName>
        <fullName evidence="3">Lipoprotein</fullName>
    </recommendedName>
</protein>
<keyword evidence="2" id="KW-1185">Reference proteome</keyword>
<dbReference type="EMBL" id="KU935728">
    <property type="protein sequence ID" value="AMS02115.1"/>
    <property type="molecule type" value="Genomic_DNA"/>
</dbReference>